<reference evidence="1 2" key="1">
    <citation type="journal article" date="2023" name="ACS Omega">
        <title>Identification of the Neoaspergillic Acid Biosynthesis Gene Cluster by Establishing an In Vitro CRISPR-Ribonucleoprotein Genetic System in Aspergillus melleus.</title>
        <authorList>
            <person name="Yuan B."/>
            <person name="Grau M.F."/>
            <person name="Murata R.M."/>
            <person name="Torok T."/>
            <person name="Venkateswaran K."/>
            <person name="Stajich J.E."/>
            <person name="Wang C.C.C."/>
        </authorList>
    </citation>
    <scope>NUCLEOTIDE SEQUENCE [LARGE SCALE GENOMIC DNA]</scope>
    <source>
        <strain evidence="1 2">IMV 1140</strain>
    </source>
</reference>
<gene>
    <name evidence="1" type="ORF">N8T08_005008</name>
</gene>
<comment type="caution">
    <text evidence="1">The sequence shown here is derived from an EMBL/GenBank/DDBJ whole genome shotgun (WGS) entry which is preliminary data.</text>
</comment>
<proteinExistence type="predicted"/>
<evidence type="ECO:0000313" key="1">
    <source>
        <dbReference type="EMBL" id="KAK1144704.1"/>
    </source>
</evidence>
<accession>A0ACC3B348</accession>
<keyword evidence="2" id="KW-1185">Reference proteome</keyword>
<evidence type="ECO:0000313" key="2">
    <source>
        <dbReference type="Proteomes" id="UP001177260"/>
    </source>
</evidence>
<dbReference type="EMBL" id="JAOPJF010000029">
    <property type="protein sequence ID" value="KAK1144704.1"/>
    <property type="molecule type" value="Genomic_DNA"/>
</dbReference>
<name>A0ACC3B348_9EURO</name>
<organism evidence="1 2">
    <name type="scientific">Aspergillus melleus</name>
    <dbReference type="NCBI Taxonomy" id="138277"/>
    <lineage>
        <taxon>Eukaryota</taxon>
        <taxon>Fungi</taxon>
        <taxon>Dikarya</taxon>
        <taxon>Ascomycota</taxon>
        <taxon>Pezizomycotina</taxon>
        <taxon>Eurotiomycetes</taxon>
        <taxon>Eurotiomycetidae</taxon>
        <taxon>Eurotiales</taxon>
        <taxon>Aspergillaceae</taxon>
        <taxon>Aspergillus</taxon>
        <taxon>Aspergillus subgen. Circumdati</taxon>
    </lineage>
</organism>
<sequence length="744" mass="80771">MPTALGYLTAFAALSNVAGATWNHNDYLHSPTADEIPNPNATGLKWGHAFDKATSFVSQLTLEEKVGLVSGTKGPCVGNIAPIPRLNFTGLCIQNGPMAFQQASYASVFPAGVTIASTWDKRIAYEQGSQLAEEFRGKGSQVLLGPVAGPFGRSALAGRNWEGFSPDPFLTGELFTETISGIQDGGVQACAKHYIGNEQETQRQPSQSKGGKTIESIFSNIDDTTLHELYLWPFQQAVKTGVATVMCSYNRLNQTYGCENSKTLNGILKGELGFQGYVMSDWGATHTGPKAISSGEDMDMPGKASSGPILWGSNLTEAAQNGSVATDRLDDMCHRVLTPYFYLNQDQGFPPIDPSSKQTNALVFDGPETYTDKNYTFGSVANVDVRGNHGDSIRKAAAEGTVLLKNVNTLPLQPPKQIAVYGNDAGYFTNGMSVFYFNGVRNYEYGVLPAGGGSGTGLFSYAVSPLEAIKQRVDYKKTLVQYLLNNTAIIEDDSAKMDALVPSPPDVSILVAHLPGEEAGNSIVDVLWGDVNPSGHLPYTIAKKASDYSFASLVNSTALSNTEDPTAWQDDFKDGDLTDYRHFDFHNQSVLYEFGFGLSYTTFSLARNMTITPTFQDRLSAEPPSAKTLFGGNPHLWDNLYRISTTVKNTGHTAGAAVPQLYLNLPKLPSTNSQILAERVLRGFDKINLKPGESRTVTFDLTRRDISRWDIVKQTWVIPEGKVQAWVGFSSRDFRAGGSFTPIP</sequence>
<dbReference type="Proteomes" id="UP001177260">
    <property type="component" value="Unassembled WGS sequence"/>
</dbReference>
<protein>
    <submittedName>
        <fullName evidence="1">Uncharacterized protein</fullName>
    </submittedName>
</protein>